<dbReference type="CDD" id="cd04488">
    <property type="entry name" value="RecG_wedge_OBF"/>
    <property type="match status" value="1"/>
</dbReference>
<dbReference type="GO" id="GO:0003677">
    <property type="term" value="F:DNA binding"/>
    <property type="evidence" value="ECO:0007669"/>
    <property type="project" value="UniProtKB-KW"/>
</dbReference>
<feature type="domain" description="Helicase ATP-binding" evidence="8">
    <location>
        <begin position="239"/>
        <end position="389"/>
    </location>
</feature>
<reference evidence="10 11" key="1">
    <citation type="submission" date="2016-07" db="EMBL/GenBank/DDBJ databases">
        <title>Detection of Helicobacter winghamensis from caecal content of red fox (Vulpes vulpes).</title>
        <authorList>
            <person name="Zanoni R.G."/>
            <person name="Florio D."/>
            <person name="Caffara M."/>
            <person name="Renzi M."/>
            <person name="Parisi A."/>
            <person name="Pasquali F."/>
            <person name="Manfreda G."/>
        </authorList>
    </citation>
    <scope>NUCLEOTIDE SEQUENCE [LARGE SCALE GENOMIC DNA]</scope>
    <source>
        <strain evidence="10 11">295_13</strain>
    </source>
</reference>
<evidence type="ECO:0000313" key="10">
    <source>
        <dbReference type="EMBL" id="PKT80573.1"/>
    </source>
</evidence>
<dbReference type="GO" id="GO:0006281">
    <property type="term" value="P:DNA repair"/>
    <property type="evidence" value="ECO:0007669"/>
    <property type="project" value="UniProtKB-KW"/>
</dbReference>
<feature type="domain" description="Helicase C-terminal" evidence="9">
    <location>
        <begin position="407"/>
        <end position="563"/>
    </location>
</feature>
<gene>
    <name evidence="10" type="ORF">BCM31_03660</name>
</gene>
<dbReference type="GO" id="GO:0005524">
    <property type="term" value="F:ATP binding"/>
    <property type="evidence" value="ECO:0007669"/>
    <property type="project" value="UniProtKB-KW"/>
</dbReference>
<keyword evidence="1" id="KW-0547">Nucleotide-binding</keyword>
<dbReference type="InterPro" id="IPR014001">
    <property type="entry name" value="Helicase_ATP-bd"/>
</dbReference>
<protein>
    <submittedName>
        <fullName evidence="10">ATP-dependent DNA helicase RecG</fullName>
    </submittedName>
</protein>
<dbReference type="Pfam" id="PF00270">
    <property type="entry name" value="DEAD"/>
    <property type="match status" value="1"/>
</dbReference>
<dbReference type="Proteomes" id="UP000233350">
    <property type="component" value="Unassembled WGS sequence"/>
</dbReference>
<dbReference type="Pfam" id="PF00271">
    <property type="entry name" value="Helicase_C"/>
    <property type="match status" value="1"/>
</dbReference>
<dbReference type="InterPro" id="IPR027417">
    <property type="entry name" value="P-loop_NTPase"/>
</dbReference>
<dbReference type="Gene3D" id="3.40.50.300">
    <property type="entry name" value="P-loop containing nucleotide triphosphate hydrolases"/>
    <property type="match status" value="2"/>
</dbReference>
<dbReference type="OrthoDB" id="9804325at2"/>
<dbReference type="GO" id="GO:0016787">
    <property type="term" value="F:hydrolase activity"/>
    <property type="evidence" value="ECO:0007669"/>
    <property type="project" value="UniProtKB-KW"/>
</dbReference>
<dbReference type="GO" id="GO:0003678">
    <property type="term" value="F:DNA helicase activity"/>
    <property type="evidence" value="ECO:0007669"/>
    <property type="project" value="TreeGrafter"/>
</dbReference>
<keyword evidence="4 10" id="KW-0347">Helicase</keyword>
<dbReference type="STRING" id="556267.HWAG_00475"/>
<dbReference type="PANTHER" id="PTHR47964">
    <property type="entry name" value="ATP-DEPENDENT DNA HELICASE HOMOLOG RECG, CHLOROPLASTIC"/>
    <property type="match status" value="1"/>
</dbReference>
<organism evidence="10 11">
    <name type="scientific">Helicobacter winghamensis</name>
    <dbReference type="NCBI Taxonomy" id="157268"/>
    <lineage>
        <taxon>Bacteria</taxon>
        <taxon>Pseudomonadati</taxon>
        <taxon>Campylobacterota</taxon>
        <taxon>Epsilonproteobacteria</taxon>
        <taxon>Campylobacterales</taxon>
        <taxon>Helicobacteraceae</taxon>
        <taxon>Helicobacter</taxon>
    </lineage>
</organism>
<keyword evidence="6" id="KW-0238">DNA-binding</keyword>
<evidence type="ECO:0000256" key="1">
    <source>
        <dbReference type="ARBA" id="ARBA00022741"/>
    </source>
</evidence>
<evidence type="ECO:0000256" key="7">
    <source>
        <dbReference type="ARBA" id="ARBA00023204"/>
    </source>
</evidence>
<dbReference type="RefSeq" id="WP_006802167.1">
    <property type="nucleotide sequence ID" value="NZ_CABKOI010000021.1"/>
</dbReference>
<evidence type="ECO:0000256" key="5">
    <source>
        <dbReference type="ARBA" id="ARBA00022840"/>
    </source>
</evidence>
<evidence type="ECO:0000313" key="11">
    <source>
        <dbReference type="Proteomes" id="UP000233350"/>
    </source>
</evidence>
<dbReference type="NCBIfam" id="NF008169">
    <property type="entry name" value="PRK10917.2-3"/>
    <property type="match status" value="1"/>
</dbReference>
<keyword evidence="5" id="KW-0067">ATP-binding</keyword>
<dbReference type="GeneID" id="97289201"/>
<dbReference type="InterPro" id="IPR011545">
    <property type="entry name" value="DEAD/DEAH_box_helicase_dom"/>
</dbReference>
<accession>A0A2N3PID4</accession>
<evidence type="ECO:0000256" key="4">
    <source>
        <dbReference type="ARBA" id="ARBA00022806"/>
    </source>
</evidence>
<evidence type="ECO:0000256" key="6">
    <source>
        <dbReference type="ARBA" id="ARBA00023125"/>
    </source>
</evidence>
<comment type="caution">
    <text evidence="10">The sequence shown here is derived from an EMBL/GenBank/DDBJ whole genome shotgun (WGS) entry which is preliminary data.</text>
</comment>
<keyword evidence="11" id="KW-1185">Reference proteome</keyword>
<dbReference type="PANTHER" id="PTHR47964:SF1">
    <property type="entry name" value="ATP-DEPENDENT DNA HELICASE HOMOLOG RECG, CHLOROPLASTIC"/>
    <property type="match status" value="1"/>
</dbReference>
<dbReference type="AlphaFoldDB" id="A0A2N3PID4"/>
<proteinExistence type="predicted"/>
<evidence type="ECO:0000256" key="2">
    <source>
        <dbReference type="ARBA" id="ARBA00022763"/>
    </source>
</evidence>
<dbReference type="SMART" id="SM00490">
    <property type="entry name" value="HELICc"/>
    <property type="match status" value="1"/>
</dbReference>
<dbReference type="SMART" id="SM00487">
    <property type="entry name" value="DEXDc"/>
    <property type="match status" value="1"/>
</dbReference>
<dbReference type="InterPro" id="IPR047112">
    <property type="entry name" value="RecG/Mfd"/>
</dbReference>
<dbReference type="PROSITE" id="PS51194">
    <property type="entry name" value="HELICASE_CTER"/>
    <property type="match status" value="1"/>
</dbReference>
<name>A0A2N3PID4_9HELI</name>
<evidence type="ECO:0000259" key="9">
    <source>
        <dbReference type="PROSITE" id="PS51194"/>
    </source>
</evidence>
<dbReference type="InterPro" id="IPR001650">
    <property type="entry name" value="Helicase_C-like"/>
</dbReference>
<dbReference type="EMBL" id="MBPK01000042">
    <property type="protein sequence ID" value="PKT80573.1"/>
    <property type="molecule type" value="Genomic_DNA"/>
</dbReference>
<keyword evidence="2" id="KW-0227">DNA damage</keyword>
<dbReference type="PROSITE" id="PS51192">
    <property type="entry name" value="HELICASE_ATP_BIND_1"/>
    <property type="match status" value="1"/>
</dbReference>
<dbReference type="SUPFAM" id="SSF52540">
    <property type="entry name" value="P-loop containing nucleoside triphosphate hydrolases"/>
    <property type="match status" value="2"/>
</dbReference>
<keyword evidence="7" id="KW-0234">DNA repair</keyword>
<evidence type="ECO:0000256" key="3">
    <source>
        <dbReference type="ARBA" id="ARBA00022801"/>
    </source>
</evidence>
<keyword evidence="3" id="KW-0378">Hydrolase</keyword>
<evidence type="ECO:0000259" key="8">
    <source>
        <dbReference type="PROSITE" id="PS51192"/>
    </source>
</evidence>
<sequence>MALEFWQKYSKTPFGAMLQVLPKGYTNTFLSESLEVAQNVVLEVEILNFKMTNPARVLCYAPKFECELELIIFHAKPYHKSQFKPASKLIVSGKVQKYGIAFSLIQPKVLKAVNSIVLNFGAVGGRERSLREFAESVALEPLREFYPNISPFILESLYKIYHPDFYFLKDFNASSGYFGQYLEAIKFMEIYEYMRLLREKKLYFKALRQLNGEIEHWINSLPFVLTKGQKEAIKDIQNSLKGEFAARRVIVGDVGCGKTMVILASVLIAYPSKSVLMAPTSVLAKQLFNEAQKFLPKTLKVGLLTQRNKINVQDCDFLIGTHALLYQDLSNRALVMIDEQHRFGTAQRSALEKMFNTESQKAHILQFSATPIPRTQAMIASNFVDFSFIKDIPFKKDITTQIIHEEDFKGLLEHIQKEIQKENQIIIVYPFVEESQMLNYTALKDGEEFWNRHFKAVYSTHGKDKYKESVLEEFREKGSILLATTVIEVGISLPKLSTIVIVGAERLGLATLHQLRGRVSRNGLKGYCFLYTKQKTTERLEKFAKTQNGFEIAQLDLEYRNSGDLLSGIHQSGKQFNWIDLSEDEKIIKMAKEALLML</sequence>